<protein>
    <submittedName>
        <fullName evidence="1">Uncharacterized protein</fullName>
    </submittedName>
</protein>
<name>A0ABR0K0H9_9EURO</name>
<dbReference type="SUPFAM" id="SSF52309">
    <property type="entry name" value="N-(deoxy)ribosyltransferase-like"/>
    <property type="match status" value="1"/>
</dbReference>
<dbReference type="Proteomes" id="UP001345013">
    <property type="component" value="Unassembled WGS sequence"/>
</dbReference>
<reference evidence="1 2" key="1">
    <citation type="submission" date="2023-08" db="EMBL/GenBank/DDBJ databases">
        <title>Black Yeasts Isolated from many extreme environments.</title>
        <authorList>
            <person name="Coleine C."/>
            <person name="Stajich J.E."/>
            <person name="Selbmann L."/>
        </authorList>
    </citation>
    <scope>NUCLEOTIDE SEQUENCE [LARGE SCALE GENOMIC DNA]</scope>
    <source>
        <strain evidence="1 2">CCFEE 5885</strain>
    </source>
</reference>
<keyword evidence="2" id="KW-1185">Reference proteome</keyword>
<proteinExistence type="predicted"/>
<sequence length="294" mass="32099">MLDLAILTIVHIDLLPRRCAQHRTPTDGFRLSFLNASEVERHSSKSGEKGTPDIPLVAELLVLNVRSLADLHTNTLLAGAINTISSGKFIPVVPQDLEQRDTSPHSIRDQDIRSLLACDLALFTYDGAELDSGTVVEYMIAKFADIPTVILRTDFRKAGDQEGGAGDPWNLMSSFWPRTKRVVVDAMMGYKMGLARALEQRNVRDAEAENVTTFAMGGGPAAMRAGEELLRATAENVVGAMEEVLGTPGTIPREGREHVYRWLALMPGFKTGGVGGNIQAMADLLREKEQKGLM</sequence>
<dbReference type="EMBL" id="JAVRRG010000139">
    <property type="protein sequence ID" value="KAK5081396.1"/>
    <property type="molecule type" value="Genomic_DNA"/>
</dbReference>
<dbReference type="Pfam" id="PF05014">
    <property type="entry name" value="Nuc_deoxyrib_tr"/>
    <property type="match status" value="1"/>
</dbReference>
<comment type="caution">
    <text evidence="1">The sequence shown here is derived from an EMBL/GenBank/DDBJ whole genome shotgun (WGS) entry which is preliminary data.</text>
</comment>
<evidence type="ECO:0000313" key="1">
    <source>
        <dbReference type="EMBL" id="KAK5081396.1"/>
    </source>
</evidence>
<organism evidence="1 2">
    <name type="scientific">Lithohypha guttulata</name>
    <dbReference type="NCBI Taxonomy" id="1690604"/>
    <lineage>
        <taxon>Eukaryota</taxon>
        <taxon>Fungi</taxon>
        <taxon>Dikarya</taxon>
        <taxon>Ascomycota</taxon>
        <taxon>Pezizomycotina</taxon>
        <taxon>Eurotiomycetes</taxon>
        <taxon>Chaetothyriomycetidae</taxon>
        <taxon>Chaetothyriales</taxon>
        <taxon>Trichomeriaceae</taxon>
        <taxon>Lithohypha</taxon>
    </lineage>
</organism>
<dbReference type="Gene3D" id="3.40.50.450">
    <property type="match status" value="1"/>
</dbReference>
<dbReference type="InterPro" id="IPR007710">
    <property type="entry name" value="Nucleoside_deoxyribTrfase"/>
</dbReference>
<evidence type="ECO:0000313" key="2">
    <source>
        <dbReference type="Proteomes" id="UP001345013"/>
    </source>
</evidence>
<gene>
    <name evidence="1" type="ORF">LTR24_008256</name>
</gene>
<accession>A0ABR0K0H9</accession>